<feature type="compositionally biased region" description="Acidic residues" evidence="3">
    <location>
        <begin position="715"/>
        <end position="733"/>
    </location>
</feature>
<dbReference type="PRINTS" id="PR00019">
    <property type="entry name" value="LEURICHRPT"/>
</dbReference>
<evidence type="ECO:0000256" key="4">
    <source>
        <dbReference type="SAM" id="Phobius"/>
    </source>
</evidence>
<protein>
    <recommendedName>
        <fullName evidence="7">Membrane glycoprotein lig-1</fullName>
    </recommendedName>
</protein>
<keyword evidence="4" id="KW-0472">Membrane</keyword>
<name>A0A6M2DVY4_XENCH</name>
<keyword evidence="2" id="KW-0677">Repeat</keyword>
<evidence type="ECO:0000256" key="2">
    <source>
        <dbReference type="ARBA" id="ARBA00022737"/>
    </source>
</evidence>
<keyword evidence="4" id="KW-1133">Transmembrane helix</keyword>
<dbReference type="PROSITE" id="PS51257">
    <property type="entry name" value="PROKAR_LIPOPROTEIN"/>
    <property type="match status" value="1"/>
</dbReference>
<sequence>MRVLILLCLIAAAACAAVDNELPDVGKEKISLKSKLSAAKPTLSSDKPAVEEAEAKKKTGPAEIKDMDLTNDIEDPNSDDDDEDDEDYDADDDDADDDDDDEDDESYEDDSSDQSLKENVLFSEDKTCPRDCRCKLNTNNFRTAYCTQLDPAVQKFGSDVADLVLTNAKNVYLDDLVFRRLGLSKLASIKIVDSDVKLLSSRAFHGLHDLYSLNLTNCGITQLEPNTFSDNSKLTLLSLAGNNLRNVVNSKSFASNFINSTTIQELDMSNCNLPWLLDNTFAKLPNLMYLNLANNKLTFGEAPETSKVFLNADLLEEIDLSDNLITNLSGKIFNENLETLRLKNNPISIIKDFNLPQLQVLDLSLCKFSLIDAEMFKGIGSLSSLNLSGNGIVEIYPRAFDSLIELRFIDLTYNLLTFLNDNVFQSNDHLDVIKVSHNPNLRNLPRFYSNLSSFTTYMFEAVNCGLLSLDKHTFAQMPSMAQLNLAQNSIKDLKYNIFWHMRNLINLDLSHNNLSKLDSRIFKNSNSLNKLILSGNPLKTMEAKVFVPLKMLKWLDLSECELNQLWLESNAGANSPKDVLTSLRFLNISKNHLRSIRVAELELSSRLRTIDFSENPLQCDADFRDLITYMGDNNISPGEPEPYSADLHEFYPQVDVIEEWNVVARQICGDSYDEDDLAKIEKMLDKQIQQVDKDVEKYSKMKIEQESKKSKEKSLEDDDDSLEDEDDDNDYEYDYNYNDNKVSLKDAILLMEKMQNKNVDDSTTAFNDLDDELLEAEILQAESDGNQESIFRGRYHYMWPMLLLILIVLTVLFVIGKIVHICTNTRQRSLKYQNIITAVNHKIVKKKDCGLVYQPLSEEIRCPPTPKLSYLSGTFHHEKITPEQV</sequence>
<dbReference type="EMBL" id="GIIL01006666">
    <property type="protein sequence ID" value="NOV50392.1"/>
    <property type="molecule type" value="Transcribed_RNA"/>
</dbReference>
<evidence type="ECO:0000256" key="5">
    <source>
        <dbReference type="SAM" id="SignalP"/>
    </source>
</evidence>
<keyword evidence="5" id="KW-0732">Signal</keyword>
<feature type="region of interest" description="Disordered" evidence="3">
    <location>
        <begin position="33"/>
        <end position="118"/>
    </location>
</feature>
<feature type="compositionally biased region" description="Basic and acidic residues" evidence="3">
    <location>
        <begin position="48"/>
        <end position="57"/>
    </location>
</feature>
<dbReference type="PANTHER" id="PTHR45712">
    <property type="entry name" value="AGAP008170-PA"/>
    <property type="match status" value="1"/>
</dbReference>
<feature type="compositionally biased region" description="Basic and acidic residues" evidence="3">
    <location>
        <begin position="703"/>
        <end position="714"/>
    </location>
</feature>
<feature type="compositionally biased region" description="Acidic residues" evidence="3">
    <location>
        <begin position="69"/>
        <end position="112"/>
    </location>
</feature>
<accession>A0A6M2DVY4</accession>
<evidence type="ECO:0000256" key="1">
    <source>
        <dbReference type="ARBA" id="ARBA00022614"/>
    </source>
</evidence>
<dbReference type="Pfam" id="PF13855">
    <property type="entry name" value="LRR_8"/>
    <property type="match status" value="3"/>
</dbReference>
<feature type="chain" id="PRO_5026715651" description="Membrane glycoprotein lig-1" evidence="5">
    <location>
        <begin position="17"/>
        <end position="885"/>
    </location>
</feature>
<dbReference type="PROSITE" id="PS51450">
    <property type="entry name" value="LRR"/>
    <property type="match status" value="2"/>
</dbReference>
<organism evidence="6">
    <name type="scientific">Xenopsylla cheopis</name>
    <name type="common">Oriental rat flea</name>
    <name type="synonym">Pulex cheopis</name>
    <dbReference type="NCBI Taxonomy" id="163159"/>
    <lineage>
        <taxon>Eukaryota</taxon>
        <taxon>Metazoa</taxon>
        <taxon>Ecdysozoa</taxon>
        <taxon>Arthropoda</taxon>
        <taxon>Hexapoda</taxon>
        <taxon>Insecta</taxon>
        <taxon>Pterygota</taxon>
        <taxon>Neoptera</taxon>
        <taxon>Endopterygota</taxon>
        <taxon>Siphonaptera</taxon>
        <taxon>Pulicidae</taxon>
        <taxon>Xenopsyllinae</taxon>
        <taxon>Xenopsylla</taxon>
    </lineage>
</organism>
<dbReference type="InterPro" id="IPR003591">
    <property type="entry name" value="Leu-rich_rpt_typical-subtyp"/>
</dbReference>
<dbReference type="SUPFAM" id="SSF52047">
    <property type="entry name" value="RNI-like"/>
    <property type="match status" value="1"/>
</dbReference>
<dbReference type="InterPro" id="IPR050333">
    <property type="entry name" value="SLRP"/>
</dbReference>
<evidence type="ECO:0008006" key="7">
    <source>
        <dbReference type="Google" id="ProtNLM"/>
    </source>
</evidence>
<keyword evidence="4" id="KW-0812">Transmembrane</keyword>
<dbReference type="InterPro" id="IPR001611">
    <property type="entry name" value="Leu-rich_rpt"/>
</dbReference>
<evidence type="ECO:0000313" key="6">
    <source>
        <dbReference type="EMBL" id="NOV50392.1"/>
    </source>
</evidence>
<feature type="region of interest" description="Disordered" evidence="3">
    <location>
        <begin position="703"/>
        <end position="735"/>
    </location>
</feature>
<dbReference type="SMART" id="SM00369">
    <property type="entry name" value="LRR_TYP"/>
    <property type="match status" value="11"/>
</dbReference>
<dbReference type="Gene3D" id="3.80.10.10">
    <property type="entry name" value="Ribonuclease Inhibitor"/>
    <property type="match status" value="3"/>
</dbReference>
<keyword evidence="1" id="KW-0433">Leucine-rich repeat</keyword>
<evidence type="ECO:0000256" key="3">
    <source>
        <dbReference type="SAM" id="MobiDB-lite"/>
    </source>
</evidence>
<feature type="signal peptide" evidence="5">
    <location>
        <begin position="1"/>
        <end position="16"/>
    </location>
</feature>
<dbReference type="PANTHER" id="PTHR45712:SF22">
    <property type="entry name" value="INSULIN-LIKE GROWTH FACTOR-BINDING PROTEIN COMPLEX ACID LABILE SUBUNIT"/>
    <property type="match status" value="1"/>
</dbReference>
<dbReference type="InterPro" id="IPR032675">
    <property type="entry name" value="LRR_dom_sf"/>
</dbReference>
<dbReference type="AlphaFoldDB" id="A0A6M2DVY4"/>
<feature type="compositionally biased region" description="Low complexity" evidence="3">
    <location>
        <begin position="33"/>
        <end position="45"/>
    </location>
</feature>
<feature type="transmembrane region" description="Helical" evidence="4">
    <location>
        <begin position="797"/>
        <end position="819"/>
    </location>
</feature>
<proteinExistence type="predicted"/>
<reference evidence="6" key="1">
    <citation type="submission" date="2020-03" db="EMBL/GenBank/DDBJ databases">
        <title>Transcriptomic Profiling of the Digestive Tract of the Rat Flea, Xenopsylla cheopis, Following Blood Feeding and Infection with Yersinia pestis.</title>
        <authorList>
            <person name="Bland D.M."/>
            <person name="Martens C.A."/>
            <person name="Virtaneva K."/>
            <person name="Kanakabandi K."/>
            <person name="Long D."/>
            <person name="Rosenke R."/>
            <person name="Saturday G.A."/>
            <person name="Hoyt F.H."/>
            <person name="Bruno D.P."/>
            <person name="Ribeiro J.M.C."/>
            <person name="Hinnebusch J."/>
        </authorList>
    </citation>
    <scope>NUCLEOTIDE SEQUENCE</scope>
</reference>